<comment type="caution">
    <text evidence="2">The sequence shown here is derived from an EMBL/GenBank/DDBJ whole genome shotgun (WGS) entry which is preliminary data.</text>
</comment>
<name>A0AAV8X083_9CUCU</name>
<dbReference type="PROSITE" id="PS51707">
    <property type="entry name" value="CYTH"/>
    <property type="match status" value="1"/>
</dbReference>
<dbReference type="EMBL" id="JANEYF010004207">
    <property type="protein sequence ID" value="KAJ8931926.1"/>
    <property type="molecule type" value="Genomic_DNA"/>
</dbReference>
<evidence type="ECO:0000259" key="1">
    <source>
        <dbReference type="PROSITE" id="PS51707"/>
    </source>
</evidence>
<gene>
    <name evidence="2" type="ORF">NQ314_015124</name>
</gene>
<dbReference type="SUPFAM" id="SSF55154">
    <property type="entry name" value="CYTH-like phosphatases"/>
    <property type="match status" value="1"/>
</dbReference>
<proteinExistence type="predicted"/>
<dbReference type="AlphaFoldDB" id="A0AAV8X083"/>
<dbReference type="PANTHER" id="PTHR21028">
    <property type="entry name" value="SI:CH211-156B7.4"/>
    <property type="match status" value="1"/>
</dbReference>
<dbReference type="PANTHER" id="PTHR21028:SF2">
    <property type="entry name" value="CYTH DOMAIN-CONTAINING PROTEIN"/>
    <property type="match status" value="1"/>
</dbReference>
<protein>
    <recommendedName>
        <fullName evidence="1">CYTH domain-containing protein</fullName>
    </recommendedName>
</protein>
<feature type="domain" description="CYTH" evidence="1">
    <location>
        <begin position="1"/>
        <end position="156"/>
    </location>
</feature>
<keyword evidence="3" id="KW-1185">Reference proteome</keyword>
<dbReference type="SMART" id="SM01118">
    <property type="entry name" value="CYTH"/>
    <property type="match status" value="1"/>
</dbReference>
<dbReference type="InterPro" id="IPR008173">
    <property type="entry name" value="Adenylyl_cyclase_CyaB"/>
</dbReference>
<sequence length="156" mass="17607">MRNIEIKARVRNLNAFITKAKCLSKKNGEIIKQDDTFFNVLQGRLKLRKFEDGDAELIYYERPDTEGPKLSSFEKVNITSESVEGLNSILKRALGTEVQVHADSVDDLGDFVELEVVLRDDQSPEDGQIIALDLMEKLEISNEDLMSGAYADLLNK</sequence>
<dbReference type="GO" id="GO:0016462">
    <property type="term" value="F:pyrophosphatase activity"/>
    <property type="evidence" value="ECO:0007669"/>
    <property type="project" value="UniProtKB-ARBA"/>
</dbReference>
<evidence type="ECO:0000313" key="2">
    <source>
        <dbReference type="EMBL" id="KAJ8931926.1"/>
    </source>
</evidence>
<dbReference type="Pfam" id="PF01928">
    <property type="entry name" value="CYTH"/>
    <property type="match status" value="1"/>
</dbReference>
<dbReference type="Gene3D" id="2.40.320.10">
    <property type="entry name" value="Hypothetical Protein Pfu-838710-001"/>
    <property type="match status" value="1"/>
</dbReference>
<reference evidence="2" key="1">
    <citation type="journal article" date="2023" name="Insect Mol. Biol.">
        <title>Genome sequencing provides insights into the evolution of gene families encoding plant cell wall-degrading enzymes in longhorned beetles.</title>
        <authorList>
            <person name="Shin N.R."/>
            <person name="Okamura Y."/>
            <person name="Kirsch R."/>
            <person name="Pauchet Y."/>
        </authorList>
    </citation>
    <scope>NUCLEOTIDE SEQUENCE</scope>
    <source>
        <strain evidence="2">RBIC_L_NR</strain>
    </source>
</reference>
<accession>A0AAV8X083</accession>
<dbReference type="CDD" id="cd07890">
    <property type="entry name" value="CYTH-like_AC_IV-like"/>
    <property type="match status" value="1"/>
</dbReference>
<evidence type="ECO:0000313" key="3">
    <source>
        <dbReference type="Proteomes" id="UP001162156"/>
    </source>
</evidence>
<dbReference type="InterPro" id="IPR023577">
    <property type="entry name" value="CYTH_domain"/>
</dbReference>
<organism evidence="2 3">
    <name type="scientific">Rhamnusium bicolor</name>
    <dbReference type="NCBI Taxonomy" id="1586634"/>
    <lineage>
        <taxon>Eukaryota</taxon>
        <taxon>Metazoa</taxon>
        <taxon>Ecdysozoa</taxon>
        <taxon>Arthropoda</taxon>
        <taxon>Hexapoda</taxon>
        <taxon>Insecta</taxon>
        <taxon>Pterygota</taxon>
        <taxon>Neoptera</taxon>
        <taxon>Endopterygota</taxon>
        <taxon>Coleoptera</taxon>
        <taxon>Polyphaga</taxon>
        <taxon>Cucujiformia</taxon>
        <taxon>Chrysomeloidea</taxon>
        <taxon>Cerambycidae</taxon>
        <taxon>Lepturinae</taxon>
        <taxon>Rhagiini</taxon>
        <taxon>Rhamnusium</taxon>
    </lineage>
</organism>
<dbReference type="Proteomes" id="UP001162156">
    <property type="component" value="Unassembled WGS sequence"/>
</dbReference>
<dbReference type="InterPro" id="IPR033469">
    <property type="entry name" value="CYTH-like_dom_sf"/>
</dbReference>